<keyword evidence="2" id="KW-0812">Transmembrane</keyword>
<evidence type="ECO:0000313" key="3">
    <source>
        <dbReference type="EMBL" id="QLH77071.1"/>
    </source>
</evidence>
<dbReference type="OrthoDB" id="342245at2157"/>
<proteinExistence type="predicted"/>
<dbReference type="KEGG" id="hrr:HZS55_07090"/>
<name>A0A7D5SX33_9EURY</name>
<sequence>MSWIRSSKSAALVALLALSLVAVGTAGAISVSPGEVPDESQVGETVTTTVTVEDPFVDMNDQWALRGSTELTNVSWTVTVLQQGEEVDQASYGEQSFEQALNASNGGDTVEIELTGDTPAIENYTYEPVETYTLYDFDTVQGSSTSDLNETSVHHYTNASKDAREAIDDANAAINESGGNDQAEEQRDRAISAYENGNFGNAESLAGDAQSQAEQAQQSAQRNQTILMGVGALVVLALIGGGIYYWRSNQDEPTKLQ</sequence>
<accession>A0A7D5SX33</accession>
<dbReference type="EMBL" id="CP058910">
    <property type="protein sequence ID" value="QLH77071.1"/>
    <property type="molecule type" value="Genomic_DNA"/>
</dbReference>
<organism evidence="3 4">
    <name type="scientific">Halosimplex rubrum</name>
    <dbReference type="NCBI Taxonomy" id="869889"/>
    <lineage>
        <taxon>Archaea</taxon>
        <taxon>Methanobacteriati</taxon>
        <taxon>Methanobacteriota</taxon>
        <taxon>Stenosarchaea group</taxon>
        <taxon>Halobacteria</taxon>
        <taxon>Halobacteriales</taxon>
        <taxon>Haloarculaceae</taxon>
        <taxon>Halosimplex</taxon>
    </lineage>
</organism>
<keyword evidence="2" id="KW-1133">Transmembrane helix</keyword>
<feature type="region of interest" description="Disordered" evidence="1">
    <location>
        <begin position="198"/>
        <end position="217"/>
    </location>
</feature>
<protein>
    <submittedName>
        <fullName evidence="3">Uncharacterized protein</fullName>
    </submittedName>
</protein>
<keyword evidence="4" id="KW-1185">Reference proteome</keyword>
<evidence type="ECO:0000256" key="1">
    <source>
        <dbReference type="SAM" id="MobiDB-lite"/>
    </source>
</evidence>
<dbReference type="GeneID" id="56077615"/>
<gene>
    <name evidence="3" type="ORF">HZS55_07090</name>
</gene>
<feature type="transmembrane region" description="Helical" evidence="2">
    <location>
        <begin position="226"/>
        <end position="246"/>
    </location>
</feature>
<keyword evidence="2" id="KW-0472">Membrane</keyword>
<reference evidence="3 4" key="1">
    <citation type="submission" date="2020-07" db="EMBL/GenBank/DDBJ databases">
        <title>Halosimplex pelagicum sp. nov. and Halosimplex rubrum sp. nov., isolated from salted brown alga Laminaria, and emended description of the genus Halosimplex.</title>
        <authorList>
            <person name="Cui H."/>
        </authorList>
    </citation>
    <scope>NUCLEOTIDE SEQUENCE [LARGE SCALE GENOMIC DNA]</scope>
    <source>
        <strain evidence="3 4">R27</strain>
    </source>
</reference>
<dbReference type="RefSeq" id="WP_179911002.1">
    <property type="nucleotide sequence ID" value="NZ_CP058910.1"/>
</dbReference>
<evidence type="ECO:0000256" key="2">
    <source>
        <dbReference type="SAM" id="Phobius"/>
    </source>
</evidence>
<dbReference type="Proteomes" id="UP000509667">
    <property type="component" value="Chromosome"/>
</dbReference>
<dbReference type="AlphaFoldDB" id="A0A7D5SX33"/>
<evidence type="ECO:0000313" key="4">
    <source>
        <dbReference type="Proteomes" id="UP000509667"/>
    </source>
</evidence>